<comment type="caution">
    <text evidence="1">The sequence shown here is derived from an EMBL/GenBank/DDBJ whole genome shotgun (WGS) entry which is preliminary data.</text>
</comment>
<gene>
    <name evidence="1" type="ORF">Q4Q35_07105</name>
</gene>
<organism evidence="1 2">
    <name type="scientific">Flavivirga aquimarina</name>
    <dbReference type="NCBI Taxonomy" id="2027862"/>
    <lineage>
        <taxon>Bacteria</taxon>
        <taxon>Pseudomonadati</taxon>
        <taxon>Bacteroidota</taxon>
        <taxon>Flavobacteriia</taxon>
        <taxon>Flavobacteriales</taxon>
        <taxon>Flavobacteriaceae</taxon>
        <taxon>Flavivirga</taxon>
    </lineage>
</organism>
<dbReference type="PROSITE" id="PS51257">
    <property type="entry name" value="PROKAR_LIPOPROTEIN"/>
    <property type="match status" value="1"/>
</dbReference>
<protein>
    <recommendedName>
        <fullName evidence="3">YD repeat-containing protein</fullName>
    </recommendedName>
</protein>
<evidence type="ECO:0000313" key="2">
    <source>
        <dbReference type="Proteomes" id="UP001176883"/>
    </source>
</evidence>
<dbReference type="RefSeq" id="WP_303277264.1">
    <property type="nucleotide sequence ID" value="NZ_JAUOEK010000077.1"/>
</dbReference>
<reference evidence="1" key="1">
    <citation type="submission" date="2023-07" db="EMBL/GenBank/DDBJ databases">
        <title>Two novel species in the genus Flavivirga.</title>
        <authorList>
            <person name="Kwon K."/>
        </authorList>
    </citation>
    <scope>NUCLEOTIDE SEQUENCE</scope>
    <source>
        <strain evidence="1">KCTC 52353</strain>
    </source>
</reference>
<evidence type="ECO:0000313" key="1">
    <source>
        <dbReference type="EMBL" id="MDO5969569.1"/>
    </source>
</evidence>
<keyword evidence="2" id="KW-1185">Reference proteome</keyword>
<evidence type="ECO:0008006" key="3">
    <source>
        <dbReference type="Google" id="ProtNLM"/>
    </source>
</evidence>
<proteinExistence type="predicted"/>
<dbReference type="EMBL" id="JAUOEK010000077">
    <property type="protein sequence ID" value="MDO5969569.1"/>
    <property type="molecule type" value="Genomic_DNA"/>
</dbReference>
<accession>A0ABT8W8W2</accession>
<sequence length="301" mass="36873">MNRIIIIFLVIFTSCSDKKEFEKPIRISPPIIEFENGRIPEVTLKEYYFHKKDSSELNFQKITEFYSDNQIASESHLLTSSNTEKGRKIFYDYKDSLLVQKRTVNAKKDSTKVVYFYNNENQLVKLEHFTFKKRLRPEIIEKQRESTDWIISETDYEENRSWDKISEIDFSYDSIGRKTQYYAPDLHWDNQNKYKWFYDEKGNIKIKESWNHNELIWTENYSYENNEYSFTRNWNNEDTQKEFKFYVYKNKFGQKIKEVTIKNDSIQLSKKTYEYYKNRMIKRKVVYGENDKRLTTYIYEK</sequence>
<dbReference type="Proteomes" id="UP001176883">
    <property type="component" value="Unassembled WGS sequence"/>
</dbReference>
<name>A0ABT8W8W2_9FLAO</name>